<evidence type="ECO:0008006" key="4">
    <source>
        <dbReference type="Google" id="ProtNLM"/>
    </source>
</evidence>
<evidence type="ECO:0000256" key="1">
    <source>
        <dbReference type="SAM" id="MobiDB-lite"/>
    </source>
</evidence>
<evidence type="ECO:0000313" key="3">
    <source>
        <dbReference type="Proteomes" id="UP001160130"/>
    </source>
</evidence>
<comment type="caution">
    <text evidence="2">The sequence shown here is derived from an EMBL/GenBank/DDBJ whole genome shotgun (WGS) entry which is preliminary data.</text>
</comment>
<name>A0ABT6L6Y5_9MYCO</name>
<dbReference type="RefSeq" id="WP_280835281.1">
    <property type="nucleotide sequence ID" value="NZ_JARXVE010000012.1"/>
</dbReference>
<organism evidence="2 3">
    <name type="scientific">Mycolicibacterium frederiksbergense</name>
    <dbReference type="NCBI Taxonomy" id="117567"/>
    <lineage>
        <taxon>Bacteria</taxon>
        <taxon>Bacillati</taxon>
        <taxon>Actinomycetota</taxon>
        <taxon>Actinomycetes</taxon>
        <taxon>Mycobacteriales</taxon>
        <taxon>Mycobacteriaceae</taxon>
        <taxon>Mycolicibacterium</taxon>
    </lineage>
</organism>
<feature type="region of interest" description="Disordered" evidence="1">
    <location>
        <begin position="87"/>
        <end position="125"/>
    </location>
</feature>
<dbReference type="EMBL" id="JARXVE010000012">
    <property type="protein sequence ID" value="MDH6198712.1"/>
    <property type="molecule type" value="Genomic_DNA"/>
</dbReference>
<dbReference type="Gene3D" id="1.10.10.2390">
    <property type="match status" value="1"/>
</dbReference>
<accession>A0ABT6L6Y5</accession>
<gene>
    <name evidence="2" type="ORF">M2272_005372</name>
</gene>
<dbReference type="Gene3D" id="6.10.140.2080">
    <property type="match status" value="1"/>
</dbReference>
<evidence type="ECO:0000313" key="2">
    <source>
        <dbReference type="EMBL" id="MDH6198712.1"/>
    </source>
</evidence>
<sequence length="125" mass="13480">MNAFLTKIAAWLNAGYPEGVPGPDRVPLLALLARRLTNDEVKAVARDLIDRGDFDHIDIGVLITQITAELPRAEDVERVRARLAAKGWPLDDPRDAEDIPDAREATDTGEARSTGDGPNTPGGLT</sequence>
<protein>
    <recommendedName>
        <fullName evidence="4">DUF3349 domain-containing protein</fullName>
    </recommendedName>
</protein>
<reference evidence="2 3" key="1">
    <citation type="submission" date="2023-04" db="EMBL/GenBank/DDBJ databases">
        <title>Forest soil microbial communities from Buena Vista Peninsula, Colon Province, Panama.</title>
        <authorList>
            <person name="Bouskill N."/>
        </authorList>
    </citation>
    <scope>NUCLEOTIDE SEQUENCE [LARGE SCALE GENOMIC DNA]</scope>
    <source>
        <strain evidence="2 3">AC80</strain>
    </source>
</reference>
<dbReference type="InterPro" id="IPR021784">
    <property type="entry name" value="DUF3349"/>
</dbReference>
<dbReference type="Proteomes" id="UP001160130">
    <property type="component" value="Unassembled WGS sequence"/>
</dbReference>
<feature type="compositionally biased region" description="Basic and acidic residues" evidence="1">
    <location>
        <begin position="89"/>
        <end position="110"/>
    </location>
</feature>
<proteinExistence type="predicted"/>
<keyword evidence="3" id="KW-1185">Reference proteome</keyword>
<dbReference type="Pfam" id="PF11829">
    <property type="entry name" value="DUF3349"/>
    <property type="match status" value="1"/>
</dbReference>